<evidence type="ECO:0000313" key="4">
    <source>
        <dbReference type="Proteomes" id="UP000735302"/>
    </source>
</evidence>
<evidence type="ECO:0000313" key="3">
    <source>
        <dbReference type="EMBL" id="GFN85459.1"/>
    </source>
</evidence>
<dbReference type="EMBL" id="BLXT01001414">
    <property type="protein sequence ID" value="GFN85459.1"/>
    <property type="molecule type" value="Genomic_DNA"/>
</dbReference>
<keyword evidence="2" id="KW-0812">Transmembrane</keyword>
<comment type="caution">
    <text evidence="3">The sequence shown here is derived from an EMBL/GenBank/DDBJ whole genome shotgun (WGS) entry which is preliminary data.</text>
</comment>
<feature type="compositionally biased region" description="Polar residues" evidence="1">
    <location>
        <begin position="360"/>
        <end position="373"/>
    </location>
</feature>
<protein>
    <recommendedName>
        <fullName evidence="5">Flocculation protein FLO11-like</fullName>
    </recommendedName>
</protein>
<dbReference type="Proteomes" id="UP000735302">
    <property type="component" value="Unassembled WGS sequence"/>
</dbReference>
<evidence type="ECO:0000256" key="2">
    <source>
        <dbReference type="SAM" id="Phobius"/>
    </source>
</evidence>
<gene>
    <name evidence="3" type="ORF">PoB_001196500</name>
</gene>
<feature type="compositionally biased region" description="Polar residues" evidence="1">
    <location>
        <begin position="390"/>
        <end position="399"/>
    </location>
</feature>
<keyword evidence="4" id="KW-1185">Reference proteome</keyword>
<name>A0AAV3YQQ2_9GAST</name>
<feature type="compositionally biased region" description="Basic and acidic residues" evidence="1">
    <location>
        <begin position="379"/>
        <end position="388"/>
    </location>
</feature>
<proteinExistence type="predicted"/>
<keyword evidence="2" id="KW-1133">Transmembrane helix</keyword>
<feature type="transmembrane region" description="Helical" evidence="2">
    <location>
        <begin position="36"/>
        <end position="59"/>
    </location>
</feature>
<accession>A0AAV3YQQ2</accession>
<evidence type="ECO:0008006" key="5">
    <source>
        <dbReference type="Google" id="ProtNLM"/>
    </source>
</evidence>
<organism evidence="3 4">
    <name type="scientific">Plakobranchus ocellatus</name>
    <dbReference type="NCBI Taxonomy" id="259542"/>
    <lineage>
        <taxon>Eukaryota</taxon>
        <taxon>Metazoa</taxon>
        <taxon>Spiralia</taxon>
        <taxon>Lophotrochozoa</taxon>
        <taxon>Mollusca</taxon>
        <taxon>Gastropoda</taxon>
        <taxon>Heterobranchia</taxon>
        <taxon>Euthyneura</taxon>
        <taxon>Panpulmonata</taxon>
        <taxon>Sacoglossa</taxon>
        <taxon>Placobranchoidea</taxon>
        <taxon>Plakobranchidae</taxon>
        <taxon>Plakobranchus</taxon>
    </lineage>
</organism>
<keyword evidence="2" id="KW-0472">Membrane</keyword>
<evidence type="ECO:0000256" key="1">
    <source>
        <dbReference type="SAM" id="MobiDB-lite"/>
    </source>
</evidence>
<sequence length="409" mass="43637">MINSTNVYSPDVLNTSCPAEQDSDGLAANRSVLTTLAVIMLTIAACTVVENCIIIVAIVRAYTFGISRQDSVSSKSLLEKINRLKRTMVGLFKSRSPHQSFSIAPTKVISSNLTANSAIPESLSNAAINVSSIMEMSTQVPDNSSAKDMSNIQTEIEPSDLNTNSFGMEETSLTLTPAVTEVNSEALASNSAVCNETLSSSASMASFSEVQFESLASNTVETTAEHALSTSNEAELQETIGSLSPNIAEGKVTYISLTSNTFKIEIPLTSCVANTVIKRRMPEPQSSKTINEGTSVSLSPKTAVTEVKPVPPASNKALGTITCIQLSPNRDISFASAQPTSTSNSDVSLCQVSTHVSVPNTTLRKESNNTTDPDSPEDNSAKVKEKTRFRQSLSKTFTNLKKMDETPPE</sequence>
<dbReference type="AlphaFoldDB" id="A0AAV3YQQ2"/>
<reference evidence="3 4" key="1">
    <citation type="journal article" date="2021" name="Elife">
        <title>Chloroplast acquisition without the gene transfer in kleptoplastic sea slugs, Plakobranchus ocellatus.</title>
        <authorList>
            <person name="Maeda T."/>
            <person name="Takahashi S."/>
            <person name="Yoshida T."/>
            <person name="Shimamura S."/>
            <person name="Takaki Y."/>
            <person name="Nagai Y."/>
            <person name="Toyoda A."/>
            <person name="Suzuki Y."/>
            <person name="Arimoto A."/>
            <person name="Ishii H."/>
            <person name="Satoh N."/>
            <person name="Nishiyama T."/>
            <person name="Hasebe M."/>
            <person name="Maruyama T."/>
            <person name="Minagawa J."/>
            <person name="Obokata J."/>
            <person name="Shigenobu S."/>
        </authorList>
    </citation>
    <scope>NUCLEOTIDE SEQUENCE [LARGE SCALE GENOMIC DNA]</scope>
</reference>
<feature type="region of interest" description="Disordered" evidence="1">
    <location>
        <begin position="360"/>
        <end position="409"/>
    </location>
</feature>